<sequence>MKKTFISRGACAYPQYKNFIVSYKTIKRLSSGQPFYIHHSSMSAAPTSITYRRMFTSAMRFKDGYEVL</sequence>
<dbReference type="EMBL" id="JAIQUM010000031">
    <property type="protein sequence ID" value="MBZ5751381.1"/>
    <property type="molecule type" value="Genomic_DNA"/>
</dbReference>
<dbReference type="Proteomes" id="UP001165287">
    <property type="component" value="Unassembled WGS sequence"/>
</dbReference>
<evidence type="ECO:0000313" key="1">
    <source>
        <dbReference type="EMBL" id="MBZ5751381.1"/>
    </source>
</evidence>
<protein>
    <submittedName>
        <fullName evidence="1">Uncharacterized protein</fullName>
    </submittedName>
</protein>
<organism evidence="1 2">
    <name type="scientific">Metabacillus rhizolycopersici</name>
    <dbReference type="NCBI Taxonomy" id="2875709"/>
    <lineage>
        <taxon>Bacteria</taxon>
        <taxon>Bacillati</taxon>
        <taxon>Bacillota</taxon>
        <taxon>Bacilli</taxon>
        <taxon>Bacillales</taxon>
        <taxon>Bacillaceae</taxon>
        <taxon>Metabacillus</taxon>
    </lineage>
</organism>
<proteinExistence type="predicted"/>
<gene>
    <name evidence="1" type="ORF">K9V48_14280</name>
</gene>
<keyword evidence="2" id="KW-1185">Reference proteome</keyword>
<name>A0ABS7USV7_9BACI</name>
<evidence type="ECO:0000313" key="2">
    <source>
        <dbReference type="Proteomes" id="UP001165287"/>
    </source>
</evidence>
<reference evidence="1" key="1">
    <citation type="submission" date="2024-05" db="EMBL/GenBank/DDBJ databases">
        <title>Metabacillus sp. nov., isolated from the rhizosphere soil of tomato plants.</title>
        <authorList>
            <person name="Ma R."/>
        </authorList>
    </citation>
    <scope>NUCLEOTIDE SEQUENCE</scope>
    <source>
        <strain evidence="1">DBTR6</strain>
    </source>
</reference>
<dbReference type="RefSeq" id="WP_224139644.1">
    <property type="nucleotide sequence ID" value="NZ_JAIQUM010000031.1"/>
</dbReference>
<accession>A0ABS7USV7</accession>
<comment type="caution">
    <text evidence="1">The sequence shown here is derived from an EMBL/GenBank/DDBJ whole genome shotgun (WGS) entry which is preliminary data.</text>
</comment>